<dbReference type="HOGENOM" id="CLU_033975_5_0_5"/>
<dbReference type="InterPro" id="IPR023606">
    <property type="entry name" value="CoA-Trfase_III_dom_1_sf"/>
</dbReference>
<dbReference type="InterPro" id="IPR003673">
    <property type="entry name" value="CoA-Trfase_fam_III"/>
</dbReference>
<dbReference type="EMBL" id="BA000012">
    <property type="protein sequence ID" value="BAB49473.1"/>
    <property type="molecule type" value="Genomic_DNA"/>
</dbReference>
<dbReference type="InterPro" id="IPR050509">
    <property type="entry name" value="CoA-transferase_III"/>
</dbReference>
<name>Q98IP3_RHILO</name>
<reference evidence="1 2" key="1">
    <citation type="journal article" date="2000" name="DNA Res.">
        <title>Complete genome structure of the nitrogen-fixing symbiotic bacterium Mesorhizobium loti.</title>
        <authorList>
            <person name="Kaneko T."/>
            <person name="Nakamura Y."/>
            <person name="Sato S."/>
            <person name="Asamizu E."/>
            <person name="Kato T."/>
            <person name="Sasamoto S."/>
            <person name="Watanabe A."/>
            <person name="Idesawa K."/>
            <person name="Ishikawa A."/>
            <person name="Kawashima K."/>
            <person name="Kimura T."/>
            <person name="Kishida Y."/>
            <person name="Kiyokawa C."/>
            <person name="Kohara M."/>
            <person name="Matsumoto M."/>
            <person name="Matsuno A."/>
            <person name="Mochizuki Y."/>
            <person name="Nakayama S."/>
            <person name="Nakazaki N."/>
            <person name="Shimpo S."/>
            <person name="Sugimoto M."/>
            <person name="Takeuchi C."/>
            <person name="Yamada M."/>
            <person name="Tabata S."/>
        </authorList>
    </citation>
    <scope>NUCLEOTIDE SEQUENCE [LARGE SCALE GENOMIC DNA]</scope>
    <source>
        <strain evidence="2">LMG 29417 / CECT 9101 / MAFF 303099</strain>
    </source>
</reference>
<dbReference type="Pfam" id="PF02515">
    <property type="entry name" value="CoA_transf_3"/>
    <property type="match status" value="1"/>
</dbReference>
<dbReference type="Gene3D" id="3.40.50.10540">
    <property type="entry name" value="Crotonobetainyl-coa:carnitine coa-transferase, domain 1"/>
    <property type="match status" value="1"/>
</dbReference>
<dbReference type="InterPro" id="IPR044855">
    <property type="entry name" value="CoA-Trfase_III_dom3_sf"/>
</dbReference>
<dbReference type="PANTHER" id="PTHR48228:SF5">
    <property type="entry name" value="ALPHA-METHYLACYL-COA RACEMASE"/>
    <property type="match status" value="1"/>
</dbReference>
<sequence>MEGGMLKGTRIIEIEALGPAPFAGMLLADLGADVIVVHRKQAPMPGLPERSLLDRGKRSIALDLRDAGDVAVLMHLIATADGLIEGFRPGVMERLGLGPDACLAVSPKLVYGRMTGWGQHGPLARTAGHDMNYTGVSGALWYASLPGEPPMAPPTLTGDIGGGALYLVIGMLAGIMNARAGGPGTVVDAAIVDGSAHMMNLLMVLGQSGGLVAERGQSLLDGPHWCRVYRSADGGFISVQCIEPKFYTLFLDRLGLAADPRFAKQFDRDLWPELGSRLAAIFAAKPRDEWTSLFEGSDACVSPVLSPWEAAQHPHMAARGSWLAVDGVLQAAAAPRFSGWAQKTPAKGPARDEHGAEIRAELADPGTAVEISPFQAAEIYHWLPGPTLA</sequence>
<dbReference type="Proteomes" id="UP000000552">
    <property type="component" value="Chromosome"/>
</dbReference>
<organism evidence="1 2">
    <name type="scientific">Mesorhizobium japonicum (strain LMG 29417 / CECT 9101 / MAFF 303099)</name>
    <name type="common">Mesorhizobium loti (strain MAFF 303099)</name>
    <dbReference type="NCBI Taxonomy" id="266835"/>
    <lineage>
        <taxon>Bacteria</taxon>
        <taxon>Pseudomonadati</taxon>
        <taxon>Pseudomonadota</taxon>
        <taxon>Alphaproteobacteria</taxon>
        <taxon>Hyphomicrobiales</taxon>
        <taxon>Phyllobacteriaceae</taxon>
        <taxon>Mesorhizobium</taxon>
    </lineage>
</organism>
<accession>Q98IP3</accession>
<dbReference type="eggNOG" id="COG1804">
    <property type="taxonomic scope" value="Bacteria"/>
</dbReference>
<dbReference type="AlphaFoldDB" id="Q98IP3"/>
<dbReference type="PANTHER" id="PTHR48228">
    <property type="entry name" value="SUCCINYL-COA--D-CITRAMALATE COA-TRANSFERASE"/>
    <property type="match status" value="1"/>
</dbReference>
<dbReference type="SUPFAM" id="SSF89796">
    <property type="entry name" value="CoA-transferase family III (CaiB/BaiF)"/>
    <property type="match status" value="1"/>
</dbReference>
<proteinExistence type="predicted"/>
<dbReference type="Gene3D" id="3.30.1540.10">
    <property type="entry name" value="formyl-coa transferase, domain 3"/>
    <property type="match status" value="1"/>
</dbReference>
<evidence type="ECO:0000313" key="2">
    <source>
        <dbReference type="Proteomes" id="UP000000552"/>
    </source>
</evidence>
<gene>
    <name evidence="1" type="ordered locus">mlr2316</name>
</gene>
<dbReference type="KEGG" id="mlo:mlr2316"/>
<protein>
    <submittedName>
        <fullName evidence="1">Probable fatty acid Co-A racemase</fullName>
    </submittedName>
</protein>
<dbReference type="GO" id="GO:0003824">
    <property type="term" value="F:catalytic activity"/>
    <property type="evidence" value="ECO:0007669"/>
    <property type="project" value="InterPro"/>
</dbReference>
<evidence type="ECO:0000313" key="1">
    <source>
        <dbReference type="EMBL" id="BAB49473.1"/>
    </source>
</evidence>